<feature type="transmembrane region" description="Helical" evidence="7">
    <location>
        <begin position="281"/>
        <end position="299"/>
    </location>
</feature>
<dbReference type="InterPro" id="IPR056366">
    <property type="entry name" value="Ribosomal_eL24"/>
</dbReference>
<keyword evidence="7" id="KW-1133">Transmembrane helix</keyword>
<name>A0A8S1H615_9PELO</name>
<feature type="compositionally biased region" description="Basic and acidic residues" evidence="6">
    <location>
        <begin position="101"/>
        <end position="120"/>
    </location>
</feature>
<dbReference type="InterPro" id="IPR023442">
    <property type="entry name" value="Ribosomal_eL24_CS"/>
</dbReference>
<evidence type="ECO:0000256" key="4">
    <source>
        <dbReference type="ARBA" id="ARBA00040612"/>
    </source>
</evidence>
<dbReference type="PANTHER" id="PTHR10792">
    <property type="entry name" value="60S RIBOSOMAL PROTEIN L24"/>
    <property type="match status" value="1"/>
</dbReference>
<feature type="transmembrane region" description="Helical" evidence="7">
    <location>
        <begin position="393"/>
        <end position="415"/>
    </location>
</feature>
<dbReference type="GO" id="GO:0003729">
    <property type="term" value="F:mRNA binding"/>
    <property type="evidence" value="ECO:0007669"/>
    <property type="project" value="TreeGrafter"/>
</dbReference>
<dbReference type="InterPro" id="IPR000988">
    <property type="entry name" value="Ribosomal_eL24-rel_N"/>
</dbReference>
<dbReference type="Proteomes" id="UP000835052">
    <property type="component" value="Unassembled WGS sequence"/>
</dbReference>
<evidence type="ECO:0000256" key="5">
    <source>
        <dbReference type="ARBA" id="ARBA00041213"/>
    </source>
</evidence>
<evidence type="ECO:0000256" key="1">
    <source>
        <dbReference type="ARBA" id="ARBA00005647"/>
    </source>
</evidence>
<dbReference type="Gene3D" id="6.10.250.1270">
    <property type="match status" value="1"/>
</dbReference>
<gene>
    <name evidence="9" type="ORF">CAUJ_LOCUS6773</name>
</gene>
<dbReference type="PROSITE" id="PS01073">
    <property type="entry name" value="RIBOSOMAL_L24E"/>
    <property type="match status" value="1"/>
</dbReference>
<dbReference type="OrthoDB" id="1727108at2759"/>
<keyword evidence="7" id="KW-0812">Transmembrane</keyword>
<feature type="region of interest" description="Disordered" evidence="6">
    <location>
        <begin position="101"/>
        <end position="143"/>
    </location>
</feature>
<keyword evidence="3" id="KW-0687">Ribonucleoprotein</keyword>
<dbReference type="SUPFAM" id="SSF57716">
    <property type="entry name" value="Glucocorticoid receptor-like (DNA-binding domain)"/>
    <property type="match status" value="1"/>
</dbReference>
<dbReference type="GO" id="GO:0022625">
    <property type="term" value="C:cytosolic large ribosomal subunit"/>
    <property type="evidence" value="ECO:0007669"/>
    <property type="project" value="TreeGrafter"/>
</dbReference>
<accession>A0A8S1H615</accession>
<dbReference type="AlphaFoldDB" id="A0A8S1H615"/>
<dbReference type="GO" id="GO:0002181">
    <property type="term" value="P:cytoplasmic translation"/>
    <property type="evidence" value="ECO:0007669"/>
    <property type="project" value="TreeGrafter"/>
</dbReference>
<protein>
    <recommendedName>
        <fullName evidence="4">Large ribosomal subunit protein eL24</fullName>
    </recommendedName>
    <alternativeName>
        <fullName evidence="5">60S ribosomal protein L24</fullName>
    </alternativeName>
</protein>
<feature type="transmembrane region" description="Helical" evidence="7">
    <location>
        <begin position="232"/>
        <end position="260"/>
    </location>
</feature>
<reference evidence="9" key="1">
    <citation type="submission" date="2020-10" db="EMBL/GenBank/DDBJ databases">
        <authorList>
            <person name="Kikuchi T."/>
        </authorList>
    </citation>
    <scope>NUCLEOTIDE SEQUENCE</scope>
    <source>
        <strain evidence="9">NKZ352</strain>
    </source>
</reference>
<dbReference type="InterPro" id="IPR038630">
    <property type="entry name" value="L24e/L24_sf"/>
</dbReference>
<dbReference type="GO" id="GO:0003735">
    <property type="term" value="F:structural constituent of ribosome"/>
    <property type="evidence" value="ECO:0007669"/>
    <property type="project" value="InterPro"/>
</dbReference>
<dbReference type="PANTHER" id="PTHR10792:SF1">
    <property type="entry name" value="RIBOSOMAL PROTEIN L24"/>
    <property type="match status" value="1"/>
</dbReference>
<dbReference type="Pfam" id="PF01246">
    <property type="entry name" value="Ribosomal_L24e"/>
    <property type="match status" value="1"/>
</dbReference>
<evidence type="ECO:0000256" key="3">
    <source>
        <dbReference type="ARBA" id="ARBA00023274"/>
    </source>
</evidence>
<feature type="transmembrane region" description="Helical" evidence="7">
    <location>
        <begin position="365"/>
        <end position="387"/>
    </location>
</feature>
<keyword evidence="10" id="KW-1185">Reference proteome</keyword>
<dbReference type="Gene3D" id="2.30.170.20">
    <property type="entry name" value="Ribosomal protein L24e"/>
    <property type="match status" value="1"/>
</dbReference>
<evidence type="ECO:0000256" key="7">
    <source>
        <dbReference type="SAM" id="Phobius"/>
    </source>
</evidence>
<evidence type="ECO:0000256" key="6">
    <source>
        <dbReference type="SAM" id="MobiDB-lite"/>
    </source>
</evidence>
<evidence type="ECO:0000256" key="2">
    <source>
        <dbReference type="ARBA" id="ARBA00022980"/>
    </source>
</evidence>
<evidence type="ECO:0000259" key="8">
    <source>
        <dbReference type="Pfam" id="PF01246"/>
    </source>
</evidence>
<keyword evidence="7" id="KW-0472">Membrane</keyword>
<dbReference type="CDD" id="cd00472">
    <property type="entry name" value="Ribosomal_L24e_L24"/>
    <property type="match status" value="1"/>
</dbReference>
<evidence type="ECO:0000313" key="9">
    <source>
        <dbReference type="EMBL" id="CAD6190854.1"/>
    </source>
</evidence>
<comment type="similarity">
    <text evidence="1">Belongs to the eukaryotic ribosomal protein eL24 family.</text>
</comment>
<evidence type="ECO:0000313" key="10">
    <source>
        <dbReference type="Proteomes" id="UP000835052"/>
    </source>
</evidence>
<feature type="domain" description="Large ribosomal subunit protein eL24-related N-terminal" evidence="8">
    <location>
        <begin position="1"/>
        <end position="64"/>
    </location>
</feature>
<proteinExistence type="inferred from homology"/>
<organism evidence="9 10">
    <name type="scientific">Caenorhabditis auriculariae</name>
    <dbReference type="NCBI Taxonomy" id="2777116"/>
    <lineage>
        <taxon>Eukaryota</taxon>
        <taxon>Metazoa</taxon>
        <taxon>Ecdysozoa</taxon>
        <taxon>Nematoda</taxon>
        <taxon>Chromadorea</taxon>
        <taxon>Rhabditida</taxon>
        <taxon>Rhabditina</taxon>
        <taxon>Rhabditomorpha</taxon>
        <taxon>Rhabditoidea</taxon>
        <taxon>Rhabditidae</taxon>
        <taxon>Peloderinae</taxon>
        <taxon>Caenorhabditis</taxon>
    </lineage>
</organism>
<sequence>MKIETCVYSGYKIHPGHGKRVVRPDGKVQIFLNNKAVRGAKLRRNPRDIRWTVLYRIKNKKGSHGQESVQKKRTKKTVQVVNRAVAGMTLEAILAKRNQTEDFRRQQREQATKAAKDANRAARAAKQSANKEKKASQPKQAQKAAKTTSVLELSLKSRSSLYCPFALTIGDHLGAEHVFVSGAASSFNQPNLITEKLSYLMSNMSVDSMKSYVSNQLRGNQIIYEFLEVEKYLVFFFLTVALAILFQLLVLSPMSSFCCVEEGKSEYDKREKIYKIDMYRGFIVERSIVILFVIVNVYSDSKREMIRNDYDRETKVPSDSVLFTLWFLMAGMILSTVANANLSFDKAVRFAKKPTELCGSVEVKSLMVLLVGSFIFSTFMFAVAILTVDLVHIAYASLLIIDGALCWIRSSFVMLRVALTMNTLKEASSLVSREDSTEAEESESERRRRREYFVNGGRFDESLLSLESTSSLAINILRAVQYAIFLFFGCGINGKLIPLVFAPRIGHHLRKSIRICKFGSSQHSLIKFHTLP</sequence>
<keyword evidence="2" id="KW-0689">Ribosomal protein</keyword>
<feature type="transmembrane region" description="Helical" evidence="7">
    <location>
        <begin position="321"/>
        <end position="344"/>
    </location>
</feature>
<dbReference type="EMBL" id="CAJGYM010000018">
    <property type="protein sequence ID" value="CAD6190854.1"/>
    <property type="molecule type" value="Genomic_DNA"/>
</dbReference>
<comment type="caution">
    <text evidence="9">The sequence shown here is derived from an EMBL/GenBank/DDBJ whole genome shotgun (WGS) entry which is preliminary data.</text>
</comment>